<accession>A0ABT2QIQ4</accession>
<gene>
    <name evidence="1" type="ORF">OB955_19020</name>
</gene>
<dbReference type="EMBL" id="JAOPKB010000014">
    <property type="protein sequence ID" value="MCU4974815.1"/>
    <property type="molecule type" value="Genomic_DNA"/>
</dbReference>
<proteinExistence type="predicted"/>
<evidence type="ECO:0000313" key="2">
    <source>
        <dbReference type="Proteomes" id="UP001320972"/>
    </source>
</evidence>
<reference evidence="1 2" key="1">
    <citation type="submission" date="2022-09" db="EMBL/GenBank/DDBJ databases">
        <title>Enrichment on poylsaccharides allowed isolation of novel metabolic and taxonomic groups of Haloarchaea.</title>
        <authorList>
            <person name="Sorokin D.Y."/>
            <person name="Elcheninov A.G."/>
            <person name="Khizhniak T.V."/>
            <person name="Kolganova T.V."/>
            <person name="Kublanov I.V."/>
        </authorList>
    </citation>
    <scope>NUCLEOTIDE SEQUENCE [LARGE SCALE GENOMIC DNA]</scope>
    <source>
        <strain evidence="1 2">AArc-m2/3/4</strain>
    </source>
</reference>
<dbReference type="RefSeq" id="WP_338008757.1">
    <property type="nucleotide sequence ID" value="NZ_JAOPKB010000014.1"/>
</dbReference>
<protein>
    <submittedName>
        <fullName evidence="1">Uncharacterized protein</fullName>
    </submittedName>
</protein>
<organism evidence="1 2">
    <name type="scientific">Natronoglomus mannanivorans</name>
    <dbReference type="NCBI Taxonomy" id="2979990"/>
    <lineage>
        <taxon>Archaea</taxon>
        <taxon>Methanobacteriati</taxon>
        <taxon>Methanobacteriota</taxon>
        <taxon>Stenosarchaea group</taxon>
        <taxon>Halobacteria</taxon>
        <taxon>Halobacteriales</taxon>
        <taxon>Natrialbaceae</taxon>
        <taxon>Natronoglomus</taxon>
    </lineage>
</organism>
<sequence length="101" mass="10990">MTSIRDLFGDSLAVGETFCLALEVKERTEDGDETPALVADHPNPNSPADIAVVEGLERLEGHELPPSEPVEIEIVGRFVENRIAGRIVGLECSSADDREFE</sequence>
<comment type="caution">
    <text evidence="1">The sequence shown here is derived from an EMBL/GenBank/DDBJ whole genome shotgun (WGS) entry which is preliminary data.</text>
</comment>
<name>A0ABT2QIQ4_9EURY</name>
<evidence type="ECO:0000313" key="1">
    <source>
        <dbReference type="EMBL" id="MCU4974815.1"/>
    </source>
</evidence>
<keyword evidence="2" id="KW-1185">Reference proteome</keyword>
<dbReference type="Proteomes" id="UP001320972">
    <property type="component" value="Unassembled WGS sequence"/>
</dbReference>